<dbReference type="Proteomes" id="UP001152888">
    <property type="component" value="Unassembled WGS sequence"/>
</dbReference>
<keyword evidence="2" id="KW-1185">Reference proteome</keyword>
<evidence type="ECO:0000313" key="2">
    <source>
        <dbReference type="Proteomes" id="UP001152888"/>
    </source>
</evidence>
<comment type="caution">
    <text evidence="1">The sequence shown here is derived from an EMBL/GenBank/DDBJ whole genome shotgun (WGS) entry which is preliminary data.</text>
</comment>
<dbReference type="EMBL" id="CAKOFQ010006727">
    <property type="protein sequence ID" value="CAH1965644.1"/>
    <property type="molecule type" value="Genomic_DNA"/>
</dbReference>
<proteinExistence type="predicted"/>
<gene>
    <name evidence="1" type="ORF">ACAOBT_LOCUS6439</name>
</gene>
<reference evidence="1" key="1">
    <citation type="submission" date="2022-03" db="EMBL/GenBank/DDBJ databases">
        <authorList>
            <person name="Sayadi A."/>
        </authorList>
    </citation>
    <scope>NUCLEOTIDE SEQUENCE</scope>
</reference>
<sequence>MSTKIITHGEPRKLLGNTRRNCPYQGISWGPVRSAACRPASLPASAATDPLARNPIGRHLWPGLSTKIPGRHQQDCCVAANAEGKIPIPEKAGAAACEPV</sequence>
<dbReference type="AlphaFoldDB" id="A0A9P0K1Q7"/>
<accession>A0A9P0K1Q7</accession>
<name>A0A9P0K1Q7_ACAOB</name>
<protein>
    <submittedName>
        <fullName evidence="1">Uncharacterized protein</fullName>
    </submittedName>
</protein>
<organism evidence="1 2">
    <name type="scientific">Acanthoscelides obtectus</name>
    <name type="common">Bean weevil</name>
    <name type="synonym">Bruchus obtectus</name>
    <dbReference type="NCBI Taxonomy" id="200917"/>
    <lineage>
        <taxon>Eukaryota</taxon>
        <taxon>Metazoa</taxon>
        <taxon>Ecdysozoa</taxon>
        <taxon>Arthropoda</taxon>
        <taxon>Hexapoda</taxon>
        <taxon>Insecta</taxon>
        <taxon>Pterygota</taxon>
        <taxon>Neoptera</taxon>
        <taxon>Endopterygota</taxon>
        <taxon>Coleoptera</taxon>
        <taxon>Polyphaga</taxon>
        <taxon>Cucujiformia</taxon>
        <taxon>Chrysomeloidea</taxon>
        <taxon>Chrysomelidae</taxon>
        <taxon>Bruchinae</taxon>
        <taxon>Bruchini</taxon>
        <taxon>Acanthoscelides</taxon>
    </lineage>
</organism>
<evidence type="ECO:0000313" key="1">
    <source>
        <dbReference type="EMBL" id="CAH1965644.1"/>
    </source>
</evidence>